<organism evidence="1 2">
    <name type="scientific">Kribbella voronezhensis</name>
    <dbReference type="NCBI Taxonomy" id="2512212"/>
    <lineage>
        <taxon>Bacteria</taxon>
        <taxon>Bacillati</taxon>
        <taxon>Actinomycetota</taxon>
        <taxon>Actinomycetes</taxon>
        <taxon>Propionibacteriales</taxon>
        <taxon>Kribbellaceae</taxon>
        <taxon>Kribbella</taxon>
    </lineage>
</organism>
<dbReference type="EMBL" id="SOCE01000002">
    <property type="protein sequence ID" value="TDU83341.1"/>
    <property type="molecule type" value="Genomic_DNA"/>
</dbReference>
<keyword evidence="2" id="KW-1185">Reference proteome</keyword>
<comment type="caution">
    <text evidence="1">The sequence shown here is derived from an EMBL/GenBank/DDBJ whole genome shotgun (WGS) entry which is preliminary data.</text>
</comment>
<reference evidence="1 2" key="1">
    <citation type="submission" date="2019-03" db="EMBL/GenBank/DDBJ databases">
        <title>Genomic Encyclopedia of Type Strains, Phase III (KMG-III): the genomes of soil and plant-associated and newly described type strains.</title>
        <authorList>
            <person name="Whitman W."/>
        </authorList>
    </citation>
    <scope>NUCLEOTIDE SEQUENCE [LARGE SCALE GENOMIC DNA]</scope>
    <source>
        <strain evidence="1 2">VKM Ac-2575</strain>
    </source>
</reference>
<dbReference type="AlphaFoldDB" id="A0A4R7SVX1"/>
<protein>
    <submittedName>
        <fullName evidence="1">Uncharacterized protein</fullName>
    </submittedName>
</protein>
<sequence>MGHYVIRVKGTLSRDLTAAFPSLAVDAEPAQTVLHGYLADQAALAGILNHLDMLGINILEVTQVPPTSPPEGAGS</sequence>
<dbReference type="RefSeq" id="WP_166678783.1">
    <property type="nucleotide sequence ID" value="NZ_SOCE01000002.1"/>
</dbReference>
<dbReference type="Proteomes" id="UP000295151">
    <property type="component" value="Unassembled WGS sequence"/>
</dbReference>
<accession>A0A4R7SVX1</accession>
<evidence type="ECO:0000313" key="1">
    <source>
        <dbReference type="EMBL" id="TDU83341.1"/>
    </source>
</evidence>
<evidence type="ECO:0000313" key="2">
    <source>
        <dbReference type="Proteomes" id="UP000295151"/>
    </source>
</evidence>
<name>A0A4R7SVX1_9ACTN</name>
<proteinExistence type="predicted"/>
<gene>
    <name evidence="1" type="ORF">EV138_5805</name>
</gene>